<protein>
    <submittedName>
        <fullName evidence="2">Uncharacterized protein</fullName>
    </submittedName>
</protein>
<comment type="caution">
    <text evidence="2">The sequence shown here is derived from an EMBL/GenBank/DDBJ whole genome shotgun (WGS) entry which is preliminary data.</text>
</comment>
<keyword evidence="1" id="KW-0472">Membrane</keyword>
<accession>A0A327M1V0</accession>
<feature type="transmembrane region" description="Helical" evidence="1">
    <location>
        <begin position="48"/>
        <end position="71"/>
    </location>
</feature>
<evidence type="ECO:0000256" key="1">
    <source>
        <dbReference type="SAM" id="Phobius"/>
    </source>
</evidence>
<evidence type="ECO:0000313" key="3">
    <source>
        <dbReference type="Proteomes" id="UP000249065"/>
    </source>
</evidence>
<organism evidence="2 3">
    <name type="scientific">Roseicella frigidaeris</name>
    <dbReference type="NCBI Taxonomy" id="2230885"/>
    <lineage>
        <taxon>Bacteria</taxon>
        <taxon>Pseudomonadati</taxon>
        <taxon>Pseudomonadota</taxon>
        <taxon>Alphaproteobacteria</taxon>
        <taxon>Acetobacterales</taxon>
        <taxon>Roseomonadaceae</taxon>
        <taxon>Roseicella</taxon>
    </lineage>
</organism>
<keyword evidence="1" id="KW-1133">Transmembrane helix</keyword>
<gene>
    <name evidence="2" type="ORF">DOO78_22595</name>
</gene>
<proteinExistence type="predicted"/>
<keyword evidence="1" id="KW-0812">Transmembrane</keyword>
<keyword evidence="3" id="KW-1185">Reference proteome</keyword>
<dbReference type="EMBL" id="QLIX01000026">
    <property type="protein sequence ID" value="RAI56142.1"/>
    <property type="molecule type" value="Genomic_DNA"/>
</dbReference>
<dbReference type="RefSeq" id="WP_111472149.1">
    <property type="nucleotide sequence ID" value="NZ_QLIX01000026.1"/>
</dbReference>
<evidence type="ECO:0000313" key="2">
    <source>
        <dbReference type="EMBL" id="RAI56142.1"/>
    </source>
</evidence>
<dbReference type="OrthoDB" id="8115457at2"/>
<dbReference type="AlphaFoldDB" id="A0A327M1V0"/>
<reference evidence="3" key="1">
    <citation type="submission" date="2018-06" db="EMBL/GenBank/DDBJ databases">
        <authorList>
            <person name="Khan S.A."/>
        </authorList>
    </citation>
    <scope>NUCLEOTIDE SEQUENCE [LARGE SCALE GENOMIC DNA]</scope>
    <source>
        <strain evidence="3">DB-1506</strain>
    </source>
</reference>
<sequence>MPLHRILVLHGAVGFGIAALFVLALIAVDPGGIGHLLVGPAGGALPIAMLWFFSGIVFGSAQFAAAVAFACRDGEEGRPGGLRLRPMPALVPVPVRQGLRRR</sequence>
<dbReference type="Proteomes" id="UP000249065">
    <property type="component" value="Unassembled WGS sequence"/>
</dbReference>
<name>A0A327M1V0_9PROT</name>
<feature type="transmembrane region" description="Helical" evidence="1">
    <location>
        <begin position="7"/>
        <end position="28"/>
    </location>
</feature>